<dbReference type="RefSeq" id="WP_074884240.1">
    <property type="nucleotide sequence ID" value="NZ_FOXO01000003.1"/>
</dbReference>
<dbReference type="EMBL" id="FOXO01000003">
    <property type="protein sequence ID" value="SFP53762.1"/>
    <property type="molecule type" value="Genomic_DNA"/>
</dbReference>
<dbReference type="Proteomes" id="UP000182624">
    <property type="component" value="Unassembled WGS sequence"/>
</dbReference>
<evidence type="ECO:0000256" key="1">
    <source>
        <dbReference type="SAM" id="Phobius"/>
    </source>
</evidence>
<organism evidence="2 3">
    <name type="scientific">Butyrivibrio proteoclasticus</name>
    <dbReference type="NCBI Taxonomy" id="43305"/>
    <lineage>
        <taxon>Bacteria</taxon>
        <taxon>Bacillati</taxon>
        <taxon>Bacillota</taxon>
        <taxon>Clostridia</taxon>
        <taxon>Lachnospirales</taxon>
        <taxon>Lachnospiraceae</taxon>
        <taxon>Butyrivibrio</taxon>
    </lineage>
</organism>
<proteinExistence type="predicted"/>
<keyword evidence="1" id="KW-1133">Transmembrane helix</keyword>
<protein>
    <submittedName>
        <fullName evidence="2">Uncharacterized protein</fullName>
    </submittedName>
</protein>
<reference evidence="3" key="1">
    <citation type="submission" date="2016-10" db="EMBL/GenBank/DDBJ databases">
        <authorList>
            <person name="Varghese N."/>
            <person name="Submissions S."/>
        </authorList>
    </citation>
    <scope>NUCLEOTIDE SEQUENCE [LARGE SCALE GENOMIC DNA]</scope>
    <source>
        <strain evidence="3">P18</strain>
    </source>
</reference>
<dbReference type="AlphaFoldDB" id="A0A1I5R5F4"/>
<gene>
    <name evidence="2" type="ORF">SAMN04487928_103138</name>
</gene>
<feature type="transmembrane region" description="Helical" evidence="1">
    <location>
        <begin position="121"/>
        <end position="144"/>
    </location>
</feature>
<name>A0A1I5R5F4_9FIRM</name>
<keyword evidence="1" id="KW-0812">Transmembrane</keyword>
<accession>A0A1I5R5F4</accession>
<keyword evidence="1" id="KW-0472">Membrane</keyword>
<keyword evidence="3" id="KW-1185">Reference proteome</keyword>
<evidence type="ECO:0000313" key="2">
    <source>
        <dbReference type="EMBL" id="SFP53762.1"/>
    </source>
</evidence>
<evidence type="ECO:0000313" key="3">
    <source>
        <dbReference type="Proteomes" id="UP000182624"/>
    </source>
</evidence>
<sequence>MDTGINENALPDSLVLHDPITGEPIQKQYDENSIVLDPLTEKQIADQEHMLEMQRLMAQQKVAGYTGYNTAIPNTAGTVDASLDKNKDTSRTLCFLSLAGLLISHFWVYFYFFIIQNLSPAWILGVPALGGLCGIAGFILMIVARVKSPKYVFAKVVMWIYIVLISLRVIGGVLIWYIFMIM</sequence>
<dbReference type="OrthoDB" id="9983102at2"/>
<feature type="transmembrane region" description="Helical" evidence="1">
    <location>
        <begin position="93"/>
        <end position="115"/>
    </location>
</feature>
<feature type="transmembrane region" description="Helical" evidence="1">
    <location>
        <begin position="156"/>
        <end position="179"/>
    </location>
</feature>